<dbReference type="InterPro" id="IPR050378">
    <property type="entry name" value="Metallo-dep_Hydrolases_sf"/>
</dbReference>
<feature type="domain" description="Amidohydrolase 3" evidence="1">
    <location>
        <begin position="44"/>
        <end position="92"/>
    </location>
</feature>
<dbReference type="SUPFAM" id="SSF51338">
    <property type="entry name" value="Composite domain of metallo-dependent hydrolases"/>
    <property type="match status" value="1"/>
</dbReference>
<accession>A0AAX2JD80</accession>
<evidence type="ECO:0000313" key="2">
    <source>
        <dbReference type="EMBL" id="SQJ11045.1"/>
    </source>
</evidence>
<dbReference type="RefSeq" id="WP_005980901.1">
    <property type="nucleotide sequence ID" value="NZ_CABKNW010000005.1"/>
</dbReference>
<dbReference type="InterPro" id="IPR011059">
    <property type="entry name" value="Metal-dep_hydrolase_composite"/>
</dbReference>
<proteinExistence type="predicted"/>
<gene>
    <name evidence="2" type="ORF">NCTC12112_02539</name>
</gene>
<dbReference type="Pfam" id="PF07969">
    <property type="entry name" value="Amidohydro_3"/>
    <property type="match status" value="2"/>
</dbReference>
<dbReference type="Gene3D" id="3.20.20.140">
    <property type="entry name" value="Metal-dependent hydrolases"/>
    <property type="match status" value="1"/>
</dbReference>
<dbReference type="Gene3D" id="2.30.40.10">
    <property type="entry name" value="Urease, subunit C, domain 1"/>
    <property type="match status" value="1"/>
</dbReference>
<sequence>MEFDLVIENGKVVFGGERAAENVNIGITGDRIAEISFEKLDGKKVIDASGKIVSPGFIDPHCHSDLAAFFSEEMTSKILQGVTTEVNGNCGIGISPIKEKYNRELAQYVRDHFVLPEENSELKNIKSMKDLKESINKKGFITNQAYLVGTGCIRIDSVGFSTKKLNEEEMKNMLEALEKELQEGAYGVSFGLVYQPGNFMDKDEITEILKVTAKYDKVASFHIRNEGEYVIESIKEVLECTEKSRCRVNISHLKIMDRRLWGKSDEILSLIIEAREKGMDITYDQYPYTATSTTLMVLLPEKIFDGDVKKFIERIDTLTKEEKEEIIDIVYKRGGISNILISNSFLPDNKFSGKTVLEIKEEKGLEDIETILYLIKESGGRAKAIYFSIGEEDMYNFMRTSIGVIGSDGSSVPAEKNQKFGIPHPRNFATFPKFIKINREKNMFTIEEMVNKITSKTANIFSIKERGKIEKGYFADITIFNYEKVEDRAGFEDPFIKSEGIEYVIVNGKIAVDKGVFTGETTGRCI</sequence>
<dbReference type="GO" id="GO:0047421">
    <property type="term" value="F:N-acyl-D-glutamate deacylase activity"/>
    <property type="evidence" value="ECO:0007669"/>
    <property type="project" value="UniProtKB-EC"/>
</dbReference>
<dbReference type="PANTHER" id="PTHR11647:SF1">
    <property type="entry name" value="COLLAPSIN RESPONSE MEDIATOR PROTEIN"/>
    <property type="match status" value="1"/>
</dbReference>
<protein>
    <submittedName>
        <fullName evidence="2">N-acyl-D-glutamate deacylase</fullName>
        <ecNumber evidence="2">3.5.1.82</ecNumber>
    </submittedName>
</protein>
<evidence type="ECO:0000259" key="1">
    <source>
        <dbReference type="Pfam" id="PF07969"/>
    </source>
</evidence>
<feature type="domain" description="Amidohydrolase 3" evidence="1">
    <location>
        <begin position="439"/>
        <end position="511"/>
    </location>
</feature>
<dbReference type="InterPro" id="IPR032466">
    <property type="entry name" value="Metal_Hydrolase"/>
</dbReference>
<keyword evidence="2" id="KW-0378">Hydrolase</keyword>
<dbReference type="GeneID" id="78453817"/>
<reference evidence="2 3" key="1">
    <citation type="submission" date="2018-06" db="EMBL/GenBank/DDBJ databases">
        <authorList>
            <consortium name="Pathogen Informatics"/>
            <person name="Doyle S."/>
        </authorList>
    </citation>
    <scope>NUCLEOTIDE SEQUENCE [LARGE SCALE GENOMIC DNA]</scope>
    <source>
        <strain evidence="2 3">NCTC12112</strain>
    </source>
</reference>
<dbReference type="InterPro" id="IPR013108">
    <property type="entry name" value="Amidohydro_3"/>
</dbReference>
<dbReference type="EMBL" id="LS483487">
    <property type="protein sequence ID" value="SQJ11045.1"/>
    <property type="molecule type" value="Genomic_DNA"/>
</dbReference>
<dbReference type="EC" id="3.5.1.82" evidence="2"/>
<organism evidence="2 3">
    <name type="scientific">Fusobacterium ulcerans</name>
    <dbReference type="NCBI Taxonomy" id="861"/>
    <lineage>
        <taxon>Bacteria</taxon>
        <taxon>Fusobacteriati</taxon>
        <taxon>Fusobacteriota</taxon>
        <taxon>Fusobacteriia</taxon>
        <taxon>Fusobacteriales</taxon>
        <taxon>Fusobacteriaceae</taxon>
        <taxon>Fusobacterium</taxon>
    </lineage>
</organism>
<dbReference type="AlphaFoldDB" id="A0AAX2JD80"/>
<dbReference type="InterPro" id="IPR023100">
    <property type="entry name" value="D-aminoacylase_insert_dom_sf"/>
</dbReference>
<dbReference type="KEGG" id="ful:C4N20_03280"/>
<dbReference type="Proteomes" id="UP000249008">
    <property type="component" value="Chromosome 1"/>
</dbReference>
<dbReference type="Gene3D" id="3.30.1490.130">
    <property type="entry name" value="D-aminoacylase. Domain 3"/>
    <property type="match status" value="1"/>
</dbReference>
<dbReference type="PANTHER" id="PTHR11647">
    <property type="entry name" value="HYDRANTOINASE/DIHYDROPYRIMIDINASE FAMILY MEMBER"/>
    <property type="match status" value="1"/>
</dbReference>
<dbReference type="SUPFAM" id="SSF51556">
    <property type="entry name" value="Metallo-dependent hydrolases"/>
    <property type="match status" value="1"/>
</dbReference>
<evidence type="ECO:0000313" key="3">
    <source>
        <dbReference type="Proteomes" id="UP000249008"/>
    </source>
</evidence>
<name>A0AAX2JD80_9FUSO</name>